<feature type="non-terminal residue" evidence="3">
    <location>
        <position position="1"/>
    </location>
</feature>
<dbReference type="Gene3D" id="1.25.40.10">
    <property type="entry name" value="Tetratricopeptide repeat domain"/>
    <property type="match status" value="4"/>
</dbReference>
<accession>D8S1Z3</accession>
<name>D8S1Z3_SELML</name>
<feature type="repeat" description="PPR" evidence="2">
    <location>
        <begin position="90"/>
        <end position="124"/>
    </location>
</feature>
<dbReference type="InterPro" id="IPR002885">
    <property type="entry name" value="PPR_rpt"/>
</dbReference>
<evidence type="ECO:0000256" key="2">
    <source>
        <dbReference type="PROSITE-ProRule" id="PRU00708"/>
    </source>
</evidence>
<evidence type="ECO:0000313" key="4">
    <source>
        <dbReference type="Proteomes" id="UP000001514"/>
    </source>
</evidence>
<dbReference type="eggNOG" id="KOG4197">
    <property type="taxonomic scope" value="Eukaryota"/>
</dbReference>
<dbReference type="PANTHER" id="PTHR47926:SF533">
    <property type="entry name" value="DYW DOMAIN-CONTAINING PROTEIN"/>
    <property type="match status" value="1"/>
</dbReference>
<dbReference type="HOGENOM" id="CLU_002706_0_1_1"/>
<organism evidence="4">
    <name type="scientific">Selaginella moellendorffii</name>
    <name type="common">Spikemoss</name>
    <dbReference type="NCBI Taxonomy" id="88036"/>
    <lineage>
        <taxon>Eukaryota</taxon>
        <taxon>Viridiplantae</taxon>
        <taxon>Streptophyta</taxon>
        <taxon>Embryophyta</taxon>
        <taxon>Tracheophyta</taxon>
        <taxon>Lycopodiopsida</taxon>
        <taxon>Selaginellales</taxon>
        <taxon>Selaginellaceae</taxon>
        <taxon>Selaginella</taxon>
    </lineage>
</organism>
<evidence type="ECO:0000313" key="3">
    <source>
        <dbReference type="EMBL" id="EFJ21373.1"/>
    </source>
</evidence>
<dbReference type="GO" id="GO:0048731">
    <property type="term" value="P:system development"/>
    <property type="evidence" value="ECO:0007669"/>
    <property type="project" value="UniProtKB-ARBA"/>
</dbReference>
<dbReference type="KEGG" id="smo:SELMODRAFT_51693"/>
<protein>
    <recommendedName>
        <fullName evidence="5">Pentacotripeptide-repeat region of PRORP domain-containing protein</fullName>
    </recommendedName>
</protein>
<dbReference type="PROSITE" id="PS51375">
    <property type="entry name" value="PPR"/>
    <property type="match status" value="4"/>
</dbReference>
<dbReference type="NCBIfam" id="TIGR00756">
    <property type="entry name" value="PPR"/>
    <property type="match status" value="4"/>
</dbReference>
<keyword evidence="4" id="KW-1185">Reference proteome</keyword>
<dbReference type="OrthoDB" id="5588846at2759"/>
<reference evidence="3 4" key="1">
    <citation type="journal article" date="2011" name="Science">
        <title>The Selaginella genome identifies genetic changes associated with the evolution of vascular plants.</title>
        <authorList>
            <person name="Banks J.A."/>
            <person name="Nishiyama T."/>
            <person name="Hasebe M."/>
            <person name="Bowman J.L."/>
            <person name="Gribskov M."/>
            <person name="dePamphilis C."/>
            <person name="Albert V.A."/>
            <person name="Aono N."/>
            <person name="Aoyama T."/>
            <person name="Ambrose B.A."/>
            <person name="Ashton N.W."/>
            <person name="Axtell M.J."/>
            <person name="Barker E."/>
            <person name="Barker M.S."/>
            <person name="Bennetzen J.L."/>
            <person name="Bonawitz N.D."/>
            <person name="Chapple C."/>
            <person name="Cheng C."/>
            <person name="Correa L.G."/>
            <person name="Dacre M."/>
            <person name="DeBarry J."/>
            <person name="Dreyer I."/>
            <person name="Elias M."/>
            <person name="Engstrom E.M."/>
            <person name="Estelle M."/>
            <person name="Feng L."/>
            <person name="Finet C."/>
            <person name="Floyd S.K."/>
            <person name="Frommer W.B."/>
            <person name="Fujita T."/>
            <person name="Gramzow L."/>
            <person name="Gutensohn M."/>
            <person name="Harholt J."/>
            <person name="Hattori M."/>
            <person name="Heyl A."/>
            <person name="Hirai T."/>
            <person name="Hiwatashi Y."/>
            <person name="Ishikawa M."/>
            <person name="Iwata M."/>
            <person name="Karol K.G."/>
            <person name="Koehler B."/>
            <person name="Kolukisaoglu U."/>
            <person name="Kubo M."/>
            <person name="Kurata T."/>
            <person name="Lalonde S."/>
            <person name="Li K."/>
            <person name="Li Y."/>
            <person name="Litt A."/>
            <person name="Lyons E."/>
            <person name="Manning G."/>
            <person name="Maruyama T."/>
            <person name="Michael T.P."/>
            <person name="Mikami K."/>
            <person name="Miyazaki S."/>
            <person name="Morinaga S."/>
            <person name="Murata T."/>
            <person name="Mueller-Roeber B."/>
            <person name="Nelson D.R."/>
            <person name="Obara M."/>
            <person name="Oguri Y."/>
            <person name="Olmstead R.G."/>
            <person name="Onodera N."/>
            <person name="Petersen B.L."/>
            <person name="Pils B."/>
            <person name="Prigge M."/>
            <person name="Rensing S.A."/>
            <person name="Riano-Pachon D.M."/>
            <person name="Roberts A.W."/>
            <person name="Sato Y."/>
            <person name="Scheller H.V."/>
            <person name="Schulz B."/>
            <person name="Schulz C."/>
            <person name="Shakirov E.V."/>
            <person name="Shibagaki N."/>
            <person name="Shinohara N."/>
            <person name="Shippen D.E."/>
            <person name="Soerensen I."/>
            <person name="Sotooka R."/>
            <person name="Sugimoto N."/>
            <person name="Sugita M."/>
            <person name="Sumikawa N."/>
            <person name="Tanurdzic M."/>
            <person name="Theissen G."/>
            <person name="Ulvskov P."/>
            <person name="Wakazuki S."/>
            <person name="Weng J.K."/>
            <person name="Willats W.W."/>
            <person name="Wipf D."/>
            <person name="Wolf P.G."/>
            <person name="Yang L."/>
            <person name="Zimmer A.D."/>
            <person name="Zhu Q."/>
            <person name="Mitros T."/>
            <person name="Hellsten U."/>
            <person name="Loque D."/>
            <person name="Otillar R."/>
            <person name="Salamov A."/>
            <person name="Schmutz J."/>
            <person name="Shapiro H."/>
            <person name="Lindquist E."/>
            <person name="Lucas S."/>
            <person name="Rokhsar D."/>
            <person name="Grigoriev I.V."/>
        </authorList>
    </citation>
    <scope>NUCLEOTIDE SEQUENCE [LARGE SCALE GENOMIC DNA]</scope>
</reference>
<dbReference type="InParanoid" id="D8S1Z3"/>
<dbReference type="FunFam" id="1.25.40.10:FF:000031">
    <property type="entry name" value="Pentatricopeptide repeat-containing protein mitochondrial"/>
    <property type="match status" value="1"/>
</dbReference>
<gene>
    <name evidence="3" type="ORF">SELMODRAFT_51693</name>
</gene>
<feature type="repeat" description="PPR" evidence="2">
    <location>
        <begin position="391"/>
        <end position="425"/>
    </location>
</feature>
<feature type="repeat" description="PPR" evidence="2">
    <location>
        <begin position="191"/>
        <end position="225"/>
    </location>
</feature>
<keyword evidence="1" id="KW-0677">Repeat</keyword>
<dbReference type="PANTHER" id="PTHR47926">
    <property type="entry name" value="PENTATRICOPEPTIDE REPEAT-CONTAINING PROTEIN"/>
    <property type="match status" value="1"/>
</dbReference>
<evidence type="ECO:0008006" key="5">
    <source>
        <dbReference type="Google" id="ProtNLM"/>
    </source>
</evidence>
<dbReference type="InterPro" id="IPR046960">
    <property type="entry name" value="PPR_At4g14850-like_plant"/>
</dbReference>
<dbReference type="Proteomes" id="UP000001514">
    <property type="component" value="Unassembled WGS sequence"/>
</dbReference>
<dbReference type="Pfam" id="PF13041">
    <property type="entry name" value="PPR_2"/>
    <property type="match status" value="3"/>
</dbReference>
<dbReference type="Gramene" id="EFJ21373">
    <property type="protein sequence ID" value="EFJ21373"/>
    <property type="gene ID" value="SELMODRAFT_51693"/>
</dbReference>
<dbReference type="EMBL" id="GL377599">
    <property type="protein sequence ID" value="EFJ21373.1"/>
    <property type="molecule type" value="Genomic_DNA"/>
</dbReference>
<feature type="non-terminal residue" evidence="3">
    <location>
        <position position="541"/>
    </location>
</feature>
<proteinExistence type="predicted"/>
<dbReference type="FunFam" id="1.25.40.10:FF:000158">
    <property type="entry name" value="pentatricopeptide repeat-containing protein At2g33680"/>
    <property type="match status" value="1"/>
</dbReference>
<feature type="repeat" description="PPR" evidence="2">
    <location>
        <begin position="290"/>
        <end position="324"/>
    </location>
</feature>
<evidence type="ECO:0000256" key="1">
    <source>
        <dbReference type="ARBA" id="ARBA00022737"/>
    </source>
</evidence>
<dbReference type="AlphaFoldDB" id="D8S1Z3"/>
<dbReference type="InterPro" id="IPR011990">
    <property type="entry name" value="TPR-like_helical_dom_sf"/>
</dbReference>
<dbReference type="Pfam" id="PF01535">
    <property type="entry name" value="PPR"/>
    <property type="match status" value="4"/>
</dbReference>
<dbReference type="GO" id="GO:0009451">
    <property type="term" value="P:RNA modification"/>
    <property type="evidence" value="ECO:0007669"/>
    <property type="project" value="InterPro"/>
</dbReference>
<dbReference type="SUPFAM" id="SSF48452">
    <property type="entry name" value="TPR-like"/>
    <property type="match status" value="1"/>
</dbReference>
<dbReference type="GO" id="GO:0003723">
    <property type="term" value="F:RNA binding"/>
    <property type="evidence" value="ECO:0007669"/>
    <property type="project" value="InterPro"/>
</dbReference>
<sequence>AQIGDSRSAFHLFRRILLQGVPPSSHILVPLLKLCSTAVFLAVGRTIHAMVAERGLDREIFVGNTIITMYRKCGTMADAIDYFRAMPQRNTISWNAIVTAFAENGDREEAMDSFHRMQHEGFLPNRVTFLAMLGSLSGKNALIQATRLHDLLLASGIAVEPSVANAILNACSKNGGLIAARRAFDRTLHRDIITWTTMIDAYSESGISSAAFQLFRLMLHDGHLVPNKITFVALLKGCSILPEARFLDAIIRESGYESNSIIANNLIKAFSRCGSPDHARAAFERVISKDTILWTGLITAYAEHGLHDEALRLYALMESEGLAPDRITYTTILDVCARSTAIAEGKLVHAAIAKSGIELDTALENSILNMYGKCGKMAETREFFASIRHPDLLSWSIYISSHAHHGHGRRALELFREMVHAGVEADYSAFVNILSACRHAGLVSEGCEIFHRMVADCGFAARSEQYCCLVDLLGRSGRLDLAEEVLRGMPFRPGQVMWKAFLSACKQQGDLARAKLAADKVLEIDPGSTSAFVVLSNTLKE</sequence>